<dbReference type="InterPro" id="IPR029030">
    <property type="entry name" value="Caspase-like_dom_sf"/>
</dbReference>
<evidence type="ECO:0000313" key="3">
    <source>
        <dbReference type="EMBL" id="CAF0733776.1"/>
    </source>
</evidence>
<dbReference type="GO" id="GO:0004197">
    <property type="term" value="F:cysteine-type endopeptidase activity"/>
    <property type="evidence" value="ECO:0007669"/>
    <property type="project" value="InterPro"/>
</dbReference>
<dbReference type="InterPro" id="IPR011600">
    <property type="entry name" value="Pept_C14_caspase"/>
</dbReference>
<organism evidence="3 4">
    <name type="scientific">Adineta steineri</name>
    <dbReference type="NCBI Taxonomy" id="433720"/>
    <lineage>
        <taxon>Eukaryota</taxon>
        <taxon>Metazoa</taxon>
        <taxon>Spiralia</taxon>
        <taxon>Gnathifera</taxon>
        <taxon>Rotifera</taxon>
        <taxon>Eurotatoria</taxon>
        <taxon>Bdelloidea</taxon>
        <taxon>Adinetida</taxon>
        <taxon>Adinetidae</taxon>
        <taxon>Adineta</taxon>
    </lineage>
</organism>
<evidence type="ECO:0000313" key="4">
    <source>
        <dbReference type="Proteomes" id="UP000663877"/>
    </source>
</evidence>
<dbReference type="InterPro" id="IPR052039">
    <property type="entry name" value="Caspase-related_regulators"/>
</dbReference>
<name>A0A813N3F1_9BILA</name>
<proteinExistence type="predicted"/>
<evidence type="ECO:0000256" key="1">
    <source>
        <dbReference type="SAM" id="MobiDB-lite"/>
    </source>
</evidence>
<comment type="caution">
    <text evidence="3">The sequence shown here is derived from an EMBL/GenBank/DDBJ whole genome shotgun (WGS) entry which is preliminary data.</text>
</comment>
<dbReference type="SUPFAM" id="SSF52129">
    <property type="entry name" value="Caspase-like"/>
    <property type="match status" value="1"/>
</dbReference>
<feature type="region of interest" description="Disordered" evidence="1">
    <location>
        <begin position="268"/>
        <end position="302"/>
    </location>
</feature>
<dbReference type="PANTHER" id="PTHR22576:SF37">
    <property type="entry name" value="MUCOSA-ASSOCIATED LYMPHOID TISSUE LYMPHOMA TRANSLOCATION PROTEIN 1"/>
    <property type="match status" value="1"/>
</dbReference>
<accession>A0A813N3F1</accession>
<gene>
    <name evidence="3" type="ORF">BJG266_LOCUS1379</name>
</gene>
<dbReference type="Proteomes" id="UP000663877">
    <property type="component" value="Unassembled WGS sequence"/>
</dbReference>
<dbReference type="EMBL" id="CAJNOI010000003">
    <property type="protein sequence ID" value="CAF0733776.1"/>
    <property type="molecule type" value="Genomic_DNA"/>
</dbReference>
<dbReference type="Gene3D" id="3.40.50.1460">
    <property type="match status" value="1"/>
</dbReference>
<reference evidence="3" key="1">
    <citation type="submission" date="2021-02" db="EMBL/GenBank/DDBJ databases">
        <authorList>
            <person name="Nowell W R."/>
        </authorList>
    </citation>
    <scope>NUCLEOTIDE SEQUENCE</scope>
</reference>
<protein>
    <recommendedName>
        <fullName evidence="2">Peptidase C14 caspase domain-containing protein</fullName>
    </recommendedName>
</protein>
<feature type="domain" description="Peptidase C14 caspase" evidence="2">
    <location>
        <begin position="11"/>
        <end position="253"/>
    </location>
</feature>
<dbReference type="GO" id="GO:0006508">
    <property type="term" value="P:proteolysis"/>
    <property type="evidence" value="ECO:0007669"/>
    <property type="project" value="InterPro"/>
</dbReference>
<dbReference type="AlphaFoldDB" id="A0A813N3F1"/>
<dbReference type="PANTHER" id="PTHR22576">
    <property type="entry name" value="MUCOSA ASSOCIATED LYMPHOID TISSUE LYMPHOMA TRANSLOCATION PROTEIN 1/PARACASPASE"/>
    <property type="match status" value="1"/>
</dbReference>
<evidence type="ECO:0000259" key="2">
    <source>
        <dbReference type="Pfam" id="PF00656"/>
    </source>
</evidence>
<sequence>MATSVISGPQRKLALVIGISNYVYGSNLPNAINDAKAISSALKSIGFILYENGPKLNATCNEIRHALIDFIGSIKKGDMVLFYYAGHGIQWKDKNYLIPSDNYKEETKDNIVEKVKLSGSDLQIHAINAQEVHNNIYDRHPFVTMLFLDCCRTYDLPDQQSQQNGRGEPINHSQGLKPMSAKAGSLIVFACAPGTVADDGKAGETNGLFTKHLLEHIKTPNKDVQKILANVTKGVIQESKSKQLPHVTSILTETDIFLYDHISDSDQSAHPATTASAVPKNATTSNQPSLKLQPQPIAGMSG</sequence>
<feature type="compositionally biased region" description="Polar residues" evidence="1">
    <location>
        <begin position="268"/>
        <end position="292"/>
    </location>
</feature>
<dbReference type="Pfam" id="PF00656">
    <property type="entry name" value="Peptidase_C14"/>
    <property type="match status" value="1"/>
</dbReference>